<name>A0AB94IYM6_9BACT</name>
<gene>
    <name evidence="1" type="ORF">SY1_20590</name>
</gene>
<reference evidence="1 2" key="2">
    <citation type="submission" date="2010-03" db="EMBL/GenBank/DDBJ databases">
        <authorList>
            <person name="Pajon A."/>
        </authorList>
    </citation>
    <scope>NUCLEOTIDE SEQUENCE [LARGE SCALE GENOMIC DNA]</scope>
    <source>
        <strain evidence="1 2">SGP1</strain>
    </source>
</reference>
<organism evidence="1 2">
    <name type="scientific">Fretibacterium fastidiosum</name>
    <dbReference type="NCBI Taxonomy" id="651822"/>
    <lineage>
        <taxon>Bacteria</taxon>
        <taxon>Thermotogati</taxon>
        <taxon>Synergistota</taxon>
        <taxon>Synergistia</taxon>
        <taxon>Synergistales</taxon>
        <taxon>Aminobacteriaceae</taxon>
        <taxon>Fretibacterium</taxon>
    </lineage>
</organism>
<dbReference type="Proteomes" id="UP000008957">
    <property type="component" value="Chromosome"/>
</dbReference>
<accession>A0AB94IYM6</accession>
<dbReference type="EMBL" id="FP929056">
    <property type="protein sequence ID" value="CBL28828.1"/>
    <property type="molecule type" value="Genomic_DNA"/>
</dbReference>
<proteinExistence type="predicted"/>
<dbReference type="AlphaFoldDB" id="A0AB94IYM6"/>
<protein>
    <submittedName>
        <fullName evidence="1">Uncharacterized protein</fullName>
    </submittedName>
</protein>
<evidence type="ECO:0000313" key="2">
    <source>
        <dbReference type="Proteomes" id="UP000008957"/>
    </source>
</evidence>
<evidence type="ECO:0000313" key="1">
    <source>
        <dbReference type="EMBL" id="CBL28828.1"/>
    </source>
</evidence>
<dbReference type="KEGG" id="sbr:SY1_20590"/>
<sequence length="63" mass="7274">MGVEKVLLVIIKSKTNKQEILQNGSNLTIQLRSESYMILSLDRDTVFRKHLKQQSFSLVKIVI</sequence>
<keyword evidence="2" id="KW-1185">Reference proteome</keyword>
<reference evidence="2" key="1">
    <citation type="submission" date="2010-03" db="EMBL/GenBank/DDBJ databases">
        <title>The genome sequence of Synergistetes sp. SGP1.</title>
        <authorList>
            <consortium name="metaHIT consortium -- http://www.metahit.eu/"/>
            <person name="Pajon A."/>
            <person name="Turner K."/>
            <person name="Parkhill J."/>
            <person name="Wade W."/>
            <person name="Vartoukian S."/>
        </authorList>
    </citation>
    <scope>NUCLEOTIDE SEQUENCE [LARGE SCALE GENOMIC DNA]</scope>
    <source>
        <strain evidence="2">SGP1</strain>
    </source>
</reference>